<proteinExistence type="predicted"/>
<dbReference type="SUPFAM" id="SSF53098">
    <property type="entry name" value="Ribonuclease H-like"/>
    <property type="match status" value="1"/>
</dbReference>
<dbReference type="InterPro" id="IPR012337">
    <property type="entry name" value="RNaseH-like_sf"/>
</dbReference>
<dbReference type="InterPro" id="IPR036397">
    <property type="entry name" value="RNaseH_sf"/>
</dbReference>
<sequence>MVLRTNQPEVGTNLKYPDGTTYSYCAPCGNICSNYEAEIIAIKTAVELVHQQFELGENIVQDMIVFTDSQSTLQALE</sequence>
<reference evidence="1" key="1">
    <citation type="submission" date="2014-12" db="EMBL/GenBank/DDBJ databases">
        <title>Insight into the proteome of Arion vulgaris.</title>
        <authorList>
            <person name="Aradska J."/>
            <person name="Bulat T."/>
            <person name="Smidak R."/>
            <person name="Sarate P."/>
            <person name="Gangsoo J."/>
            <person name="Sialana F."/>
            <person name="Bilban M."/>
            <person name="Lubec G."/>
        </authorList>
    </citation>
    <scope>NUCLEOTIDE SEQUENCE</scope>
    <source>
        <tissue evidence="1">Skin</tissue>
    </source>
</reference>
<name>A0A0B7BAG0_9EUPU</name>
<dbReference type="AlphaFoldDB" id="A0A0B7BAG0"/>
<dbReference type="GO" id="GO:0003676">
    <property type="term" value="F:nucleic acid binding"/>
    <property type="evidence" value="ECO:0007669"/>
    <property type="project" value="InterPro"/>
</dbReference>
<gene>
    <name evidence="1" type="primary">ORF176311</name>
</gene>
<accession>A0A0B7BAG0</accession>
<dbReference type="Gene3D" id="3.30.420.10">
    <property type="entry name" value="Ribonuclease H-like superfamily/Ribonuclease H"/>
    <property type="match status" value="1"/>
</dbReference>
<evidence type="ECO:0000313" key="1">
    <source>
        <dbReference type="EMBL" id="CEK90349.1"/>
    </source>
</evidence>
<organism evidence="1">
    <name type="scientific">Arion vulgaris</name>
    <dbReference type="NCBI Taxonomy" id="1028688"/>
    <lineage>
        <taxon>Eukaryota</taxon>
        <taxon>Metazoa</taxon>
        <taxon>Spiralia</taxon>
        <taxon>Lophotrochozoa</taxon>
        <taxon>Mollusca</taxon>
        <taxon>Gastropoda</taxon>
        <taxon>Heterobranchia</taxon>
        <taxon>Euthyneura</taxon>
        <taxon>Panpulmonata</taxon>
        <taxon>Eupulmonata</taxon>
        <taxon>Stylommatophora</taxon>
        <taxon>Helicina</taxon>
        <taxon>Arionoidea</taxon>
        <taxon>Arionidae</taxon>
        <taxon>Arion</taxon>
    </lineage>
</organism>
<dbReference type="EMBL" id="HACG01043484">
    <property type="protein sequence ID" value="CEK90349.1"/>
    <property type="molecule type" value="Transcribed_RNA"/>
</dbReference>
<protein>
    <submittedName>
        <fullName evidence="1">Uncharacterized protein</fullName>
    </submittedName>
</protein>